<dbReference type="InterPro" id="IPR035906">
    <property type="entry name" value="MetI-like_sf"/>
</dbReference>
<keyword evidence="3 9" id="KW-0813">Transport</keyword>
<evidence type="ECO:0000256" key="2">
    <source>
        <dbReference type="ARBA" id="ARBA00007069"/>
    </source>
</evidence>
<dbReference type="RefSeq" id="WP_145051385.1">
    <property type="nucleotide sequence ID" value="NZ_CP036433.1"/>
</dbReference>
<accession>A0A518DPY5</accession>
<dbReference type="InterPro" id="IPR000515">
    <property type="entry name" value="MetI-like"/>
</dbReference>
<evidence type="ECO:0000313" key="13">
    <source>
        <dbReference type="EMBL" id="QDU93899.1"/>
    </source>
</evidence>
<organism evidence="13 14">
    <name type="scientific">Lignipirellula cremea</name>
    <dbReference type="NCBI Taxonomy" id="2528010"/>
    <lineage>
        <taxon>Bacteria</taxon>
        <taxon>Pseudomonadati</taxon>
        <taxon>Planctomycetota</taxon>
        <taxon>Planctomycetia</taxon>
        <taxon>Pirellulales</taxon>
        <taxon>Pirellulaceae</taxon>
        <taxon>Lignipirellula</taxon>
    </lineage>
</organism>
<dbReference type="EMBL" id="CP036433">
    <property type="protein sequence ID" value="QDU93899.1"/>
    <property type="molecule type" value="Genomic_DNA"/>
</dbReference>
<feature type="region of interest" description="Disordered" evidence="11">
    <location>
        <begin position="1"/>
        <end position="20"/>
    </location>
</feature>
<feature type="transmembrane region" description="Helical" evidence="9">
    <location>
        <begin position="278"/>
        <end position="301"/>
    </location>
</feature>
<gene>
    <name evidence="13" type="primary">pstC_1</name>
    <name evidence="13" type="ORF">Pla8534_16840</name>
</gene>
<keyword evidence="14" id="KW-1185">Reference proteome</keyword>
<dbReference type="Proteomes" id="UP000317648">
    <property type="component" value="Chromosome"/>
</dbReference>
<dbReference type="NCBIfam" id="TIGR02138">
    <property type="entry name" value="phosphate_pstC"/>
    <property type="match status" value="1"/>
</dbReference>
<dbReference type="InterPro" id="IPR011864">
    <property type="entry name" value="Phosphate_PstC"/>
</dbReference>
<dbReference type="InterPro" id="IPR051124">
    <property type="entry name" value="Phosphate_Transport_Permease"/>
</dbReference>
<comment type="similarity">
    <text evidence="2 10">Belongs to the binding-protein-dependent transport system permease family. CysTW subfamily.</text>
</comment>
<evidence type="ECO:0000256" key="9">
    <source>
        <dbReference type="RuleBase" id="RU363032"/>
    </source>
</evidence>
<dbReference type="Gene3D" id="1.10.3720.10">
    <property type="entry name" value="MetI-like"/>
    <property type="match status" value="1"/>
</dbReference>
<keyword evidence="6 9" id="KW-0812">Transmembrane</keyword>
<dbReference type="PANTHER" id="PTHR30425:SF1">
    <property type="entry name" value="PHOSPHATE TRANSPORT SYSTEM PERMEASE PROTEIN PSTC"/>
    <property type="match status" value="1"/>
</dbReference>
<evidence type="ECO:0000256" key="7">
    <source>
        <dbReference type="ARBA" id="ARBA00022989"/>
    </source>
</evidence>
<feature type="transmembrane region" description="Helical" evidence="9">
    <location>
        <begin position="37"/>
        <end position="57"/>
    </location>
</feature>
<name>A0A518DPY5_9BACT</name>
<evidence type="ECO:0000256" key="4">
    <source>
        <dbReference type="ARBA" id="ARBA00022475"/>
    </source>
</evidence>
<evidence type="ECO:0000256" key="10">
    <source>
        <dbReference type="RuleBase" id="RU363054"/>
    </source>
</evidence>
<dbReference type="GO" id="GO:0005886">
    <property type="term" value="C:plasma membrane"/>
    <property type="evidence" value="ECO:0007669"/>
    <property type="project" value="UniProtKB-SubCell"/>
</dbReference>
<proteinExistence type="inferred from homology"/>
<feature type="transmembrane region" description="Helical" evidence="9">
    <location>
        <begin position="101"/>
        <end position="123"/>
    </location>
</feature>
<dbReference type="GO" id="GO:0005315">
    <property type="term" value="F:phosphate transmembrane transporter activity"/>
    <property type="evidence" value="ECO:0007669"/>
    <property type="project" value="InterPro"/>
</dbReference>
<evidence type="ECO:0000256" key="1">
    <source>
        <dbReference type="ARBA" id="ARBA00004651"/>
    </source>
</evidence>
<comment type="subcellular location">
    <subcellularLocation>
        <location evidence="1 9">Cell membrane</location>
        <topology evidence="1 9">Multi-pass membrane protein</topology>
    </subcellularLocation>
</comment>
<feature type="transmembrane region" description="Helical" evidence="9">
    <location>
        <begin position="207"/>
        <end position="228"/>
    </location>
</feature>
<evidence type="ECO:0000256" key="11">
    <source>
        <dbReference type="SAM" id="MobiDB-lite"/>
    </source>
</evidence>
<evidence type="ECO:0000256" key="3">
    <source>
        <dbReference type="ARBA" id="ARBA00022448"/>
    </source>
</evidence>
<dbReference type="SUPFAM" id="SSF161098">
    <property type="entry name" value="MetI-like"/>
    <property type="match status" value="1"/>
</dbReference>
<feature type="transmembrane region" description="Helical" evidence="9">
    <location>
        <begin position="164"/>
        <end position="186"/>
    </location>
</feature>
<evidence type="ECO:0000256" key="8">
    <source>
        <dbReference type="ARBA" id="ARBA00023136"/>
    </source>
</evidence>
<sequence length="311" mass="32664">MSSTDEPLADSPAESMSRPPTMVEVGMNRAFIALTRGFGWAMIGMLVGILLIILWAASPAIQEYHASFLFTNTWDAAENREGQTAEYGIAPAIVGTLYTSAIAIVIGGFFGVTAAVFISQGFLPSGVELLLKNIVELLAAIPSVVYGLWGIAVIVPWFQGLGIMPASLVLAIMILPTVTAISREAIVAVPPKLRDAAYGLGATRWEAIMGVVLPTAATGIFGSLVLAFGRALGETMALAMLVGNKNILTLNPLSPSNTLAALMANKFPEAEPGMEVSALMYAGFVLLVITLAVNVLGSLVMMHASRNQKGL</sequence>
<dbReference type="CDD" id="cd06261">
    <property type="entry name" value="TM_PBP2"/>
    <property type="match status" value="1"/>
</dbReference>
<evidence type="ECO:0000256" key="5">
    <source>
        <dbReference type="ARBA" id="ARBA00022592"/>
    </source>
</evidence>
<comment type="function">
    <text evidence="10">Part of the binding-protein-dependent transport system for phosphate; probably responsible for the translocation of the substrate across the membrane.</text>
</comment>
<keyword evidence="7 9" id="KW-1133">Transmembrane helix</keyword>
<dbReference type="AlphaFoldDB" id="A0A518DPY5"/>
<dbReference type="GO" id="GO:0006817">
    <property type="term" value="P:phosphate ion transport"/>
    <property type="evidence" value="ECO:0007669"/>
    <property type="project" value="UniProtKB-KW"/>
</dbReference>
<dbReference type="PANTHER" id="PTHR30425">
    <property type="entry name" value="PHOSPHATE TRANSPORT SYSTEM PERMEASE PROTEIN PST"/>
    <property type="match status" value="1"/>
</dbReference>
<feature type="domain" description="ABC transmembrane type-1" evidence="12">
    <location>
        <begin position="93"/>
        <end position="297"/>
    </location>
</feature>
<reference evidence="13 14" key="1">
    <citation type="submission" date="2019-02" db="EMBL/GenBank/DDBJ databases">
        <title>Deep-cultivation of Planctomycetes and their phenomic and genomic characterization uncovers novel biology.</title>
        <authorList>
            <person name="Wiegand S."/>
            <person name="Jogler M."/>
            <person name="Boedeker C."/>
            <person name="Pinto D."/>
            <person name="Vollmers J."/>
            <person name="Rivas-Marin E."/>
            <person name="Kohn T."/>
            <person name="Peeters S.H."/>
            <person name="Heuer A."/>
            <person name="Rast P."/>
            <person name="Oberbeckmann S."/>
            <person name="Bunk B."/>
            <person name="Jeske O."/>
            <person name="Meyerdierks A."/>
            <person name="Storesund J.E."/>
            <person name="Kallscheuer N."/>
            <person name="Luecker S."/>
            <person name="Lage O.M."/>
            <person name="Pohl T."/>
            <person name="Merkel B.J."/>
            <person name="Hornburger P."/>
            <person name="Mueller R.-W."/>
            <person name="Bruemmer F."/>
            <person name="Labrenz M."/>
            <person name="Spormann A.M."/>
            <person name="Op den Camp H."/>
            <person name="Overmann J."/>
            <person name="Amann R."/>
            <person name="Jetten M.S.M."/>
            <person name="Mascher T."/>
            <person name="Medema M.H."/>
            <person name="Devos D.P."/>
            <person name="Kaster A.-K."/>
            <person name="Ovreas L."/>
            <person name="Rohde M."/>
            <person name="Galperin M.Y."/>
            <person name="Jogler C."/>
        </authorList>
    </citation>
    <scope>NUCLEOTIDE SEQUENCE [LARGE SCALE GENOMIC DNA]</scope>
    <source>
        <strain evidence="13 14">Pla85_3_4</strain>
    </source>
</reference>
<evidence type="ECO:0000313" key="14">
    <source>
        <dbReference type="Proteomes" id="UP000317648"/>
    </source>
</evidence>
<keyword evidence="5 10" id="KW-0592">Phosphate transport</keyword>
<feature type="transmembrane region" description="Helical" evidence="9">
    <location>
        <begin position="135"/>
        <end position="158"/>
    </location>
</feature>
<dbReference type="OrthoDB" id="9785113at2"/>
<protein>
    <recommendedName>
        <fullName evidence="10">Phosphate transport system permease protein</fullName>
    </recommendedName>
</protein>
<evidence type="ECO:0000256" key="6">
    <source>
        <dbReference type="ARBA" id="ARBA00022692"/>
    </source>
</evidence>
<evidence type="ECO:0000259" key="12">
    <source>
        <dbReference type="PROSITE" id="PS50928"/>
    </source>
</evidence>
<keyword evidence="8 9" id="KW-0472">Membrane</keyword>
<dbReference type="KEGG" id="lcre:Pla8534_16840"/>
<dbReference type="PROSITE" id="PS50928">
    <property type="entry name" value="ABC_TM1"/>
    <property type="match status" value="1"/>
</dbReference>
<keyword evidence="4 10" id="KW-1003">Cell membrane</keyword>
<dbReference type="Pfam" id="PF00528">
    <property type="entry name" value="BPD_transp_1"/>
    <property type="match status" value="1"/>
</dbReference>